<dbReference type="InterPro" id="IPR038404">
    <property type="entry name" value="TRAP_DctP_sf"/>
</dbReference>
<dbReference type="InterPro" id="IPR018389">
    <property type="entry name" value="DctP_fam"/>
</dbReference>
<dbReference type="OrthoDB" id="9803763at2"/>
<keyword evidence="4" id="KW-1185">Reference proteome</keyword>
<dbReference type="GO" id="GO:0055085">
    <property type="term" value="P:transmembrane transport"/>
    <property type="evidence" value="ECO:0007669"/>
    <property type="project" value="InterPro"/>
</dbReference>
<dbReference type="PANTHER" id="PTHR33376:SF15">
    <property type="entry name" value="BLL6794 PROTEIN"/>
    <property type="match status" value="1"/>
</dbReference>
<name>A0A2G1QK28_9HYPH</name>
<evidence type="ECO:0000313" key="4">
    <source>
        <dbReference type="Proteomes" id="UP000221168"/>
    </source>
</evidence>
<evidence type="ECO:0000256" key="1">
    <source>
        <dbReference type="ARBA" id="ARBA00022729"/>
    </source>
</evidence>
<evidence type="ECO:0000313" key="3">
    <source>
        <dbReference type="EMBL" id="PHP65814.1"/>
    </source>
</evidence>
<sequence>MKKLLMTTALVALAMTGLAGKASALDVIMSNDNNALGVKGQTFDLLAKEIKNRLPDANVTVHHSGALFDQKTQIQGLQLGSAHLIAPTSGIYAPIAPGVSALTLPFLLSSPEQISEAMKDETVREAFAPAMESKNIVPVAIWVNGPRELSYRGSKAILNPQDLAGVKIRVQNVPSDIAAMKAVGANVISMSWSEVPTALQQGVIDAVEPTPNALKGAGLIEIIDQMTKFGYQYSFYIVGANKQWWDGMSDDERKAVQDALDVATAWNFENAAAENKAGYEAVVAAGKTVNELNDEQRAAWAVAMKPVWKEFGADLVGEKVMARLREIGGVSE</sequence>
<dbReference type="NCBIfam" id="NF037995">
    <property type="entry name" value="TRAP_S1"/>
    <property type="match status" value="1"/>
</dbReference>
<dbReference type="AlphaFoldDB" id="A0A2G1QK28"/>
<feature type="chain" id="PRO_5013807205" description="C4-dicarboxylate ABC transporter" evidence="2">
    <location>
        <begin position="25"/>
        <end position="332"/>
    </location>
</feature>
<dbReference type="Proteomes" id="UP000221168">
    <property type="component" value="Unassembled WGS sequence"/>
</dbReference>
<evidence type="ECO:0000256" key="2">
    <source>
        <dbReference type="SAM" id="SignalP"/>
    </source>
</evidence>
<dbReference type="Gene3D" id="3.40.190.170">
    <property type="entry name" value="Bacterial extracellular solute-binding protein, family 7"/>
    <property type="match status" value="1"/>
</dbReference>
<dbReference type="PANTHER" id="PTHR33376">
    <property type="match status" value="1"/>
</dbReference>
<dbReference type="EMBL" id="PDVP01000012">
    <property type="protein sequence ID" value="PHP65814.1"/>
    <property type="molecule type" value="Genomic_DNA"/>
</dbReference>
<evidence type="ECO:0008006" key="5">
    <source>
        <dbReference type="Google" id="ProtNLM"/>
    </source>
</evidence>
<dbReference type="CDD" id="cd13603">
    <property type="entry name" value="PBP2_TRAP_Siap_TeaA_like"/>
    <property type="match status" value="1"/>
</dbReference>
<dbReference type="Pfam" id="PF03480">
    <property type="entry name" value="DctP"/>
    <property type="match status" value="1"/>
</dbReference>
<proteinExistence type="predicted"/>
<organism evidence="3 4">
    <name type="scientific">Zhengella mangrovi</name>
    <dbReference type="NCBI Taxonomy" id="1982044"/>
    <lineage>
        <taxon>Bacteria</taxon>
        <taxon>Pseudomonadati</taxon>
        <taxon>Pseudomonadota</taxon>
        <taxon>Alphaproteobacteria</taxon>
        <taxon>Hyphomicrobiales</taxon>
        <taxon>Notoacmeibacteraceae</taxon>
        <taxon>Zhengella</taxon>
    </lineage>
</organism>
<dbReference type="RefSeq" id="WP_099307601.1">
    <property type="nucleotide sequence ID" value="NZ_PDVP01000012.1"/>
</dbReference>
<reference evidence="3 4" key="1">
    <citation type="submission" date="2017-10" db="EMBL/GenBank/DDBJ databases">
        <title>Sedimentibacterium mangrovi gen. nov., sp. nov., a novel member of family Phyllobacteriacea isolated from mangrove sediment.</title>
        <authorList>
            <person name="Liao H."/>
            <person name="Tian Y."/>
        </authorList>
    </citation>
    <scope>NUCLEOTIDE SEQUENCE [LARGE SCALE GENOMIC DNA]</scope>
    <source>
        <strain evidence="3 4">X9-2-2</strain>
    </source>
</reference>
<protein>
    <recommendedName>
        <fullName evidence="5">C4-dicarboxylate ABC transporter</fullName>
    </recommendedName>
</protein>
<comment type="caution">
    <text evidence="3">The sequence shown here is derived from an EMBL/GenBank/DDBJ whole genome shotgun (WGS) entry which is preliminary data.</text>
</comment>
<gene>
    <name evidence="3" type="ORF">CSC94_17155</name>
</gene>
<keyword evidence="1 2" id="KW-0732">Signal</keyword>
<feature type="signal peptide" evidence="2">
    <location>
        <begin position="1"/>
        <end position="24"/>
    </location>
</feature>
<accession>A0A2G1QK28</accession>
<dbReference type="SUPFAM" id="SSF53850">
    <property type="entry name" value="Periplasmic binding protein-like II"/>
    <property type="match status" value="1"/>
</dbReference>